<dbReference type="EMBL" id="KN846959">
    <property type="protein sequence ID" value="KIW66575.1"/>
    <property type="molecule type" value="Genomic_DNA"/>
</dbReference>
<reference evidence="2 3" key="1">
    <citation type="submission" date="2015-01" db="EMBL/GenBank/DDBJ databases">
        <title>The Genome Sequence of Capronia semiimmersa CBS27337.</title>
        <authorList>
            <consortium name="The Broad Institute Genomics Platform"/>
            <person name="Cuomo C."/>
            <person name="de Hoog S."/>
            <person name="Gorbushina A."/>
            <person name="Stielow B."/>
            <person name="Teixiera M."/>
            <person name="Abouelleil A."/>
            <person name="Chapman S.B."/>
            <person name="Priest M."/>
            <person name="Young S.K."/>
            <person name="Wortman J."/>
            <person name="Nusbaum C."/>
            <person name="Birren B."/>
        </authorList>
    </citation>
    <scope>NUCLEOTIDE SEQUENCE [LARGE SCALE GENOMIC DNA]</scope>
    <source>
        <strain evidence="2 3">CBS 27337</strain>
    </source>
</reference>
<dbReference type="AlphaFoldDB" id="A0A0D2FIK7"/>
<sequence>MDDGNRLMANAIGSPDGRRLLHAAGSYDIDYILAGETRVYYRPVLQSNPGGDTGDDTEPHGGPETDDADALRSSRSGRYGKGDDKPPPPKPPPKPTGPLPGIS</sequence>
<organism evidence="2 3">
    <name type="scientific">Phialophora macrospora</name>
    <dbReference type="NCBI Taxonomy" id="1851006"/>
    <lineage>
        <taxon>Eukaryota</taxon>
        <taxon>Fungi</taxon>
        <taxon>Dikarya</taxon>
        <taxon>Ascomycota</taxon>
        <taxon>Pezizomycotina</taxon>
        <taxon>Eurotiomycetes</taxon>
        <taxon>Chaetothyriomycetidae</taxon>
        <taxon>Chaetothyriales</taxon>
        <taxon>Herpotrichiellaceae</taxon>
        <taxon>Phialophora</taxon>
    </lineage>
</organism>
<proteinExistence type="predicted"/>
<evidence type="ECO:0000256" key="1">
    <source>
        <dbReference type="SAM" id="MobiDB-lite"/>
    </source>
</evidence>
<dbReference type="HOGENOM" id="CLU_2263422_0_0_1"/>
<feature type="region of interest" description="Disordered" evidence="1">
    <location>
        <begin position="44"/>
        <end position="103"/>
    </location>
</feature>
<accession>A0A0D2FIK7</accession>
<evidence type="ECO:0000313" key="3">
    <source>
        <dbReference type="Proteomes" id="UP000054266"/>
    </source>
</evidence>
<keyword evidence="3" id="KW-1185">Reference proteome</keyword>
<dbReference type="Proteomes" id="UP000054266">
    <property type="component" value="Unassembled WGS sequence"/>
</dbReference>
<gene>
    <name evidence="2" type="ORF">PV04_05895</name>
</gene>
<feature type="compositionally biased region" description="Pro residues" evidence="1">
    <location>
        <begin position="88"/>
        <end position="103"/>
    </location>
</feature>
<evidence type="ECO:0000313" key="2">
    <source>
        <dbReference type="EMBL" id="KIW66575.1"/>
    </source>
</evidence>
<name>A0A0D2FIK7_9EURO</name>
<protein>
    <submittedName>
        <fullName evidence="2">Uncharacterized protein</fullName>
    </submittedName>
</protein>